<accession>A0A7X0KL69</accession>
<evidence type="ECO:0000256" key="1">
    <source>
        <dbReference type="SAM" id="Phobius"/>
    </source>
</evidence>
<gene>
    <name evidence="2" type="ORF">GGR00_002544</name>
</gene>
<protein>
    <submittedName>
        <fullName evidence="2">Uncharacterized protein</fullName>
    </submittedName>
</protein>
<name>A0A7X0KL69_9HYPH</name>
<proteinExistence type="predicted"/>
<feature type="transmembrane region" description="Helical" evidence="1">
    <location>
        <begin position="35"/>
        <end position="56"/>
    </location>
</feature>
<comment type="caution">
    <text evidence="2">The sequence shown here is derived from an EMBL/GenBank/DDBJ whole genome shotgun (WGS) entry which is preliminary data.</text>
</comment>
<dbReference type="AlphaFoldDB" id="A0A7X0KL69"/>
<dbReference type="EMBL" id="JACHOU010000005">
    <property type="protein sequence ID" value="MBB6354748.1"/>
    <property type="molecule type" value="Genomic_DNA"/>
</dbReference>
<dbReference type="Proteomes" id="UP000536262">
    <property type="component" value="Unassembled WGS sequence"/>
</dbReference>
<reference evidence="2 3" key="1">
    <citation type="submission" date="2020-08" db="EMBL/GenBank/DDBJ databases">
        <title>Genomic Encyclopedia of Type Strains, Phase IV (KMG-IV): sequencing the most valuable type-strain genomes for metagenomic binning, comparative biology and taxonomic classification.</title>
        <authorList>
            <person name="Goeker M."/>
        </authorList>
    </citation>
    <scope>NUCLEOTIDE SEQUENCE [LARGE SCALE GENOMIC DNA]</scope>
    <source>
        <strain evidence="2 3">DSM 7051</strain>
    </source>
</reference>
<keyword evidence="1" id="KW-1133">Transmembrane helix</keyword>
<sequence>MIQVVRKRPVLALIATAALVAVVTAGATLGVLQTLTILASIGTALVMGALVVGSFAR</sequence>
<keyword evidence="1" id="KW-0812">Transmembrane</keyword>
<organism evidence="2 3">
    <name type="scientific">Aminobacter aganoensis</name>
    <dbReference type="NCBI Taxonomy" id="83264"/>
    <lineage>
        <taxon>Bacteria</taxon>
        <taxon>Pseudomonadati</taxon>
        <taxon>Pseudomonadota</taxon>
        <taxon>Alphaproteobacteria</taxon>
        <taxon>Hyphomicrobiales</taxon>
        <taxon>Phyllobacteriaceae</taxon>
        <taxon>Aminobacter</taxon>
    </lineage>
</organism>
<keyword evidence="1" id="KW-0472">Membrane</keyword>
<evidence type="ECO:0000313" key="3">
    <source>
        <dbReference type="Proteomes" id="UP000536262"/>
    </source>
</evidence>
<keyword evidence="3" id="KW-1185">Reference proteome</keyword>
<evidence type="ECO:0000313" key="2">
    <source>
        <dbReference type="EMBL" id="MBB6354748.1"/>
    </source>
</evidence>